<evidence type="ECO:0000313" key="5">
    <source>
        <dbReference type="Proteomes" id="UP000503278"/>
    </source>
</evidence>
<dbReference type="Pfam" id="PF05426">
    <property type="entry name" value="Alginate_lyase"/>
    <property type="match status" value="1"/>
</dbReference>
<reference evidence="4 5" key="1">
    <citation type="submission" date="2020-04" db="EMBL/GenBank/DDBJ databases">
        <title>Genome sequencing of novel species.</title>
        <authorList>
            <person name="Heo J."/>
            <person name="Kim S.-J."/>
            <person name="Kim J.-S."/>
            <person name="Hong S.-B."/>
            <person name="Kwon S.-W."/>
        </authorList>
    </citation>
    <scope>NUCLEOTIDE SEQUENCE [LARGE SCALE GENOMIC DNA]</scope>
    <source>
        <strain evidence="4 5">F39-2</strain>
    </source>
</reference>
<dbReference type="Gene3D" id="1.50.10.100">
    <property type="entry name" value="Chondroitin AC/alginate lyase"/>
    <property type="match status" value="1"/>
</dbReference>
<accession>A0A7L5E7I7</accession>
<evidence type="ECO:0000256" key="2">
    <source>
        <dbReference type="ARBA" id="ARBA00023239"/>
    </source>
</evidence>
<organism evidence="4 5">
    <name type="scientific">Mucilaginibacter robiniae</name>
    <dbReference type="NCBI Taxonomy" id="2728022"/>
    <lineage>
        <taxon>Bacteria</taxon>
        <taxon>Pseudomonadati</taxon>
        <taxon>Bacteroidota</taxon>
        <taxon>Sphingobacteriia</taxon>
        <taxon>Sphingobacteriales</taxon>
        <taxon>Sphingobacteriaceae</taxon>
        <taxon>Mucilaginibacter</taxon>
    </lineage>
</organism>
<dbReference type="RefSeq" id="WP_169607595.1">
    <property type="nucleotide sequence ID" value="NZ_CP051682.1"/>
</dbReference>
<feature type="domain" description="Alginate lyase" evidence="3">
    <location>
        <begin position="51"/>
        <end position="295"/>
    </location>
</feature>
<dbReference type="GO" id="GO:0042597">
    <property type="term" value="C:periplasmic space"/>
    <property type="evidence" value="ECO:0007669"/>
    <property type="project" value="InterPro"/>
</dbReference>
<keyword evidence="5" id="KW-1185">Reference proteome</keyword>
<keyword evidence="2" id="KW-0456">Lyase</keyword>
<dbReference type="SUPFAM" id="SSF48230">
    <property type="entry name" value="Chondroitin AC/alginate lyase"/>
    <property type="match status" value="1"/>
</dbReference>
<protein>
    <recommendedName>
        <fullName evidence="3">Alginate lyase domain-containing protein</fullName>
    </recommendedName>
</protein>
<dbReference type="InterPro" id="IPR008929">
    <property type="entry name" value="Chondroitin_lyas"/>
</dbReference>
<evidence type="ECO:0000313" key="4">
    <source>
        <dbReference type="EMBL" id="QJD96336.1"/>
    </source>
</evidence>
<keyword evidence="1" id="KW-0732">Signal</keyword>
<proteinExistence type="predicted"/>
<name>A0A7L5E7I7_9SPHI</name>
<sequence length="371" mass="41822">MGRLIHPLKIQLIGLLACWLVTATATAQYVSLTTNELIRLKTRISQDTAAARLIASFWRQAALALQEQPNPIQKIESQGLLEGDSRKVASLKAVKDGDKVYALALAYRVYGKQDYKLKAVAYLTAWAETNQPTGDPINETKLEPFITGYDLIRPELSIAQRQPIDAWLDHIADGEVHSFSIQPGKGTVINNWNSHRIKIITLIAYTLHSSKYEGIIIPELEKQIGQNLNADGTTLDFIERDAFHYHTYDLEPLLTAAIAIKRATGKNYFMYESDKKASIKKSVDFIIPYMTGEKQHGEFVNSRVEFDRKRAANHEKGYAAGTPFNPQSGVYLLSLASYFNPDYASIIQQVSRKKSKYLNWTLLLSQIKRTN</sequence>
<dbReference type="GO" id="GO:0016829">
    <property type="term" value="F:lyase activity"/>
    <property type="evidence" value="ECO:0007669"/>
    <property type="project" value="UniProtKB-KW"/>
</dbReference>
<dbReference type="InterPro" id="IPR008397">
    <property type="entry name" value="Alginate_lyase_dom"/>
</dbReference>
<dbReference type="KEGG" id="mrob:HH214_10895"/>
<evidence type="ECO:0000259" key="3">
    <source>
        <dbReference type="Pfam" id="PF05426"/>
    </source>
</evidence>
<dbReference type="EMBL" id="CP051682">
    <property type="protein sequence ID" value="QJD96336.1"/>
    <property type="molecule type" value="Genomic_DNA"/>
</dbReference>
<gene>
    <name evidence="4" type="ORF">HH214_10895</name>
</gene>
<dbReference type="AlphaFoldDB" id="A0A7L5E7I7"/>
<dbReference type="Proteomes" id="UP000503278">
    <property type="component" value="Chromosome"/>
</dbReference>
<evidence type="ECO:0000256" key="1">
    <source>
        <dbReference type="ARBA" id="ARBA00022729"/>
    </source>
</evidence>